<evidence type="ECO:0000313" key="2">
    <source>
        <dbReference type="EMBL" id="EFC05769.1"/>
    </source>
</evidence>
<evidence type="ECO:0000313" key="3">
    <source>
        <dbReference type="Proteomes" id="UP000005017"/>
    </source>
</evidence>
<dbReference type="eggNOG" id="ENOG503343H">
    <property type="taxonomic scope" value="Bacteria"/>
</dbReference>
<keyword evidence="1" id="KW-0472">Membrane</keyword>
<comment type="caution">
    <text evidence="2">The sequence shown here is derived from an EMBL/GenBank/DDBJ whole genome shotgun (WGS) entry which is preliminary data.</text>
</comment>
<keyword evidence="1" id="KW-1133">Transmembrane helix</keyword>
<dbReference type="Proteomes" id="UP000005017">
    <property type="component" value="Unassembled WGS sequence"/>
</dbReference>
<sequence>MKSHIVAVADLDCHRLSEKCFYAKPKLLLYMVLILSLALFAVNVVWGLMGLVIAIYCLICLFQFPDIPLIEVTKDYLVLYQTREEAFLMYWDELYRWSYERDWEQDQIRFVLSDDTIQMVSFYSKKKIQVYLDKYAPKKEGKS</sequence>
<dbReference type="AlphaFoldDB" id="D2MP00"/>
<name>D2MP00_9FIRM</name>
<keyword evidence="1" id="KW-0812">Transmembrane</keyword>
<proteinExistence type="predicted"/>
<accession>D2MP00</accession>
<organism evidence="2 3">
    <name type="scientific">Bulleidia extructa W1219</name>
    <dbReference type="NCBI Taxonomy" id="679192"/>
    <lineage>
        <taxon>Bacteria</taxon>
        <taxon>Bacillati</taxon>
        <taxon>Bacillota</taxon>
        <taxon>Erysipelotrichia</taxon>
        <taxon>Erysipelotrichales</taxon>
        <taxon>Erysipelotrichaceae</taxon>
        <taxon>Bulleidia</taxon>
    </lineage>
</organism>
<protein>
    <submittedName>
        <fullName evidence="2">Uncharacterized protein</fullName>
    </submittedName>
</protein>
<evidence type="ECO:0000256" key="1">
    <source>
        <dbReference type="SAM" id="Phobius"/>
    </source>
</evidence>
<dbReference type="STRING" id="679192.HMPREF9013_0693"/>
<keyword evidence="3" id="KW-1185">Reference proteome</keyword>
<feature type="transmembrane region" description="Helical" evidence="1">
    <location>
        <begin position="27"/>
        <end position="56"/>
    </location>
</feature>
<gene>
    <name evidence="2" type="ORF">HMPREF9013_0693</name>
</gene>
<dbReference type="RefSeq" id="WP_006627101.1">
    <property type="nucleotide sequence ID" value="NZ_ADFR01000007.1"/>
</dbReference>
<reference evidence="3" key="1">
    <citation type="submission" date="2009-12" db="EMBL/GenBank/DDBJ databases">
        <title>Sequence of Clostridiales genomosp. BVAB3 str. UPII9-5.</title>
        <authorList>
            <person name="Madupu R."/>
            <person name="Durkin A.S."/>
            <person name="Torralba M."/>
            <person name="Methe B."/>
            <person name="Sutton G.G."/>
            <person name="Strausberg R.L."/>
            <person name="Nelson K.E."/>
        </authorList>
    </citation>
    <scope>NUCLEOTIDE SEQUENCE [LARGE SCALE GENOMIC DNA]</scope>
    <source>
        <strain evidence="3">W1219</strain>
    </source>
</reference>
<dbReference type="EMBL" id="ADFR01000007">
    <property type="protein sequence ID" value="EFC05769.1"/>
    <property type="molecule type" value="Genomic_DNA"/>
</dbReference>